<feature type="transmembrane region" description="Helical" evidence="1">
    <location>
        <begin position="703"/>
        <end position="724"/>
    </location>
</feature>
<reference evidence="2 3" key="1">
    <citation type="submission" date="2021-06" db="EMBL/GenBank/DDBJ databases">
        <title>Faecalicatena sp. nov. isolated from porcine feces.</title>
        <authorList>
            <person name="Oh B.S."/>
            <person name="Lee J.H."/>
        </authorList>
    </citation>
    <scope>NUCLEOTIDE SEQUENCE [LARGE SCALE GENOMIC DNA]</scope>
    <source>
        <strain evidence="2 3">AGMB00832</strain>
    </source>
</reference>
<dbReference type="EMBL" id="JABACJ020000014">
    <property type="protein sequence ID" value="MBU3877062.1"/>
    <property type="molecule type" value="Genomic_DNA"/>
</dbReference>
<feature type="transmembrane region" description="Helical" evidence="1">
    <location>
        <begin position="313"/>
        <end position="331"/>
    </location>
</feature>
<keyword evidence="1" id="KW-0472">Membrane</keyword>
<feature type="transmembrane region" description="Helical" evidence="1">
    <location>
        <begin position="142"/>
        <end position="161"/>
    </location>
</feature>
<feature type="transmembrane region" description="Helical" evidence="1">
    <location>
        <begin position="382"/>
        <end position="401"/>
    </location>
</feature>
<feature type="transmembrane region" description="Helical" evidence="1">
    <location>
        <begin position="337"/>
        <end position="370"/>
    </location>
</feature>
<organism evidence="2 3">
    <name type="scientific">Faecalicatena faecalis</name>
    <dbReference type="NCBI Taxonomy" id="2726362"/>
    <lineage>
        <taxon>Bacteria</taxon>
        <taxon>Bacillati</taxon>
        <taxon>Bacillota</taxon>
        <taxon>Clostridia</taxon>
        <taxon>Lachnospirales</taxon>
        <taxon>Lachnospiraceae</taxon>
        <taxon>Faecalicatena</taxon>
    </lineage>
</organism>
<accession>A0ABS6D7A9</accession>
<proteinExistence type="predicted"/>
<keyword evidence="1" id="KW-0812">Transmembrane</keyword>
<evidence type="ECO:0000256" key="1">
    <source>
        <dbReference type="SAM" id="Phobius"/>
    </source>
</evidence>
<feature type="transmembrane region" description="Helical" evidence="1">
    <location>
        <begin position="552"/>
        <end position="573"/>
    </location>
</feature>
<evidence type="ECO:0000313" key="2">
    <source>
        <dbReference type="EMBL" id="MBU3877062.1"/>
    </source>
</evidence>
<feature type="transmembrane region" description="Helical" evidence="1">
    <location>
        <begin position="234"/>
        <end position="255"/>
    </location>
</feature>
<name>A0ABS6D7A9_9FIRM</name>
<feature type="transmembrane region" description="Helical" evidence="1">
    <location>
        <begin position="283"/>
        <end position="301"/>
    </location>
</feature>
<protein>
    <recommendedName>
        <fullName evidence="4">Membrane protein 6-pyruvoyl-tetrahydropterin synthase-related domain-containing protein</fullName>
    </recommendedName>
</protein>
<evidence type="ECO:0000313" key="3">
    <source>
        <dbReference type="Proteomes" id="UP000723714"/>
    </source>
</evidence>
<dbReference type="Proteomes" id="UP000723714">
    <property type="component" value="Unassembled WGS sequence"/>
</dbReference>
<feature type="transmembrane region" description="Helical" evidence="1">
    <location>
        <begin position="260"/>
        <end position="277"/>
    </location>
</feature>
<feature type="transmembrane region" description="Helical" evidence="1">
    <location>
        <begin position="522"/>
        <end position="545"/>
    </location>
</feature>
<sequence>MKKQSPLFILIIISAFLCLFYEKGYTYAVDKQLPQELNWTEAEGDSGYILNDFDARLTRGDYNLTFEYGPVPAKKSTFQLLDTNRNDGSNNLGVLIAEGVIDPNESSITIPFHLEEDSYALQLRFSDQVPLQTWKVELVRDYYTDGIFLFILLAVFIYLFYWKLDWKKPQYTILLTGAAILITLPFVGNLLMDGHDISFHLSRIKGIAESLALGQFPVRMNVNINQGYGFVSEILYPNLFVYIPGILYALGVSLITAYKIWILLINIATALVGYYSFKGLFKSQKLGAICAFFYLVNPYRLNNIFLRASIGEVLAEIFLPLLVYAMAEMVYGNSKRWWLLAISAVGILQSHILTLEMCIMFGLFFCVLNWRRLCSKDGACRILNCMKAAGVSVLLNLWFLVPFLDQFTKGYTIVEEVNDVATNCVFLFQMFLSHFKVAGVNVVNGIYEEMPITMGSVVLFGSILFLYYGFGKKSLDPAMQKIGNTCLIMGAASCLMATEYFPWSFLQKYCWPVYKFLSKLQFPWRMLGFASLFLSIVTTIAVYALYQDGRNILAGAILIFSGVLMLECMDGYMTDGTPLINSRNQDVELMSYNDYYRLDLYIGDIWRLKDYGERVVSNQNISITDFRKQGVDVRFHFKNQQQGAGREKIVKLQMPLYNYELHRAYINGEEVKTETGKYGLMNLTVPKGVSAGDVEVVYVGRKLYQAADLASLGCAVILGIYVVLRKRRPQIPMKRRIVE</sequence>
<keyword evidence="1" id="KW-1133">Transmembrane helix</keyword>
<comment type="caution">
    <text evidence="2">The sequence shown here is derived from an EMBL/GenBank/DDBJ whole genome shotgun (WGS) entry which is preliminary data.</text>
</comment>
<gene>
    <name evidence="2" type="ORF">HGO97_014725</name>
</gene>
<keyword evidence="3" id="KW-1185">Reference proteome</keyword>
<evidence type="ECO:0008006" key="4">
    <source>
        <dbReference type="Google" id="ProtNLM"/>
    </source>
</evidence>
<feature type="transmembrane region" description="Helical" evidence="1">
    <location>
        <begin position="173"/>
        <end position="192"/>
    </location>
</feature>
<feature type="transmembrane region" description="Helical" evidence="1">
    <location>
        <begin position="452"/>
        <end position="470"/>
    </location>
</feature>
<feature type="transmembrane region" description="Helical" evidence="1">
    <location>
        <begin position="482"/>
        <end position="502"/>
    </location>
</feature>
<dbReference type="RefSeq" id="WP_216243076.1">
    <property type="nucleotide sequence ID" value="NZ_JABACJ020000014.1"/>
</dbReference>